<dbReference type="InterPro" id="IPR000086">
    <property type="entry name" value="NUDIX_hydrolase_dom"/>
</dbReference>
<dbReference type="Gene3D" id="3.90.79.10">
    <property type="entry name" value="Nucleoside Triphosphate Pyrophosphohydrolase"/>
    <property type="match status" value="1"/>
</dbReference>
<dbReference type="RefSeq" id="WP_109724985.1">
    <property type="nucleotide sequence ID" value="NZ_QGDI01000001.1"/>
</dbReference>
<dbReference type="SUPFAM" id="SSF55811">
    <property type="entry name" value="Nudix"/>
    <property type="match status" value="1"/>
</dbReference>
<accession>A0A315Y3B4</accession>
<sequence length="146" mass="16937">MHRIFGSKENIQYCDREGAYVIPVCNGKIGVIHTPKGYFFVGGGIENGESHSDCVKRESLEETGYTVSVKAKVCSAETYCFHNEIGYFHPVQTYYTGEFISKVSSPTEDDHEFLWIKYENIKGKMFWEMQNWALDIVYKQYIFRLS</sequence>
<organism evidence="4 5">
    <name type="scientific">Ruminococcus flavefaciens</name>
    <dbReference type="NCBI Taxonomy" id="1265"/>
    <lineage>
        <taxon>Bacteria</taxon>
        <taxon>Bacillati</taxon>
        <taxon>Bacillota</taxon>
        <taxon>Clostridia</taxon>
        <taxon>Eubacteriales</taxon>
        <taxon>Oscillospiraceae</taxon>
        <taxon>Ruminococcus</taxon>
    </lineage>
</organism>
<dbReference type="Pfam" id="PF00293">
    <property type="entry name" value="NUDIX"/>
    <property type="match status" value="1"/>
</dbReference>
<dbReference type="EMBL" id="QGDI01000001">
    <property type="protein sequence ID" value="PWJ15161.1"/>
    <property type="molecule type" value="Genomic_DNA"/>
</dbReference>
<dbReference type="AlphaFoldDB" id="A0A315Y3B4"/>
<evidence type="ECO:0000259" key="3">
    <source>
        <dbReference type="Pfam" id="PF00293"/>
    </source>
</evidence>
<dbReference type="PROSITE" id="PS00893">
    <property type="entry name" value="NUDIX_BOX"/>
    <property type="match status" value="1"/>
</dbReference>
<keyword evidence="2" id="KW-0378">Hydrolase</keyword>
<dbReference type="InterPro" id="IPR020084">
    <property type="entry name" value="NUDIX_hydrolase_CS"/>
</dbReference>
<dbReference type="InterPro" id="IPR015797">
    <property type="entry name" value="NUDIX_hydrolase-like_dom_sf"/>
</dbReference>
<evidence type="ECO:0000313" key="4">
    <source>
        <dbReference type="EMBL" id="PWJ15161.1"/>
    </source>
</evidence>
<dbReference type="OrthoDB" id="9786032at2"/>
<gene>
    <name evidence="4" type="ORF">IE37_00052</name>
</gene>
<name>A0A315Y3B4_RUMFL</name>
<evidence type="ECO:0000256" key="2">
    <source>
        <dbReference type="ARBA" id="ARBA00022801"/>
    </source>
</evidence>
<proteinExistence type="predicted"/>
<evidence type="ECO:0000313" key="5">
    <source>
        <dbReference type="Proteomes" id="UP000245720"/>
    </source>
</evidence>
<dbReference type="PANTHER" id="PTHR43046:SF14">
    <property type="entry name" value="MUTT_NUDIX FAMILY PROTEIN"/>
    <property type="match status" value="1"/>
</dbReference>
<comment type="caution">
    <text evidence="4">The sequence shown here is derived from an EMBL/GenBank/DDBJ whole genome shotgun (WGS) entry which is preliminary data.</text>
</comment>
<feature type="domain" description="Nudix hydrolase" evidence="3">
    <location>
        <begin position="20"/>
        <end position="125"/>
    </location>
</feature>
<comment type="cofactor">
    <cofactor evidence="1">
        <name>Mg(2+)</name>
        <dbReference type="ChEBI" id="CHEBI:18420"/>
    </cofactor>
</comment>
<evidence type="ECO:0000256" key="1">
    <source>
        <dbReference type="ARBA" id="ARBA00001946"/>
    </source>
</evidence>
<dbReference type="Proteomes" id="UP000245720">
    <property type="component" value="Unassembled WGS sequence"/>
</dbReference>
<protein>
    <submittedName>
        <fullName evidence="4">8-oxo-dGTP diphosphatase</fullName>
    </submittedName>
</protein>
<dbReference type="GO" id="GO:0016787">
    <property type="term" value="F:hydrolase activity"/>
    <property type="evidence" value="ECO:0007669"/>
    <property type="project" value="UniProtKB-KW"/>
</dbReference>
<reference evidence="4 5" key="1">
    <citation type="submission" date="2018-05" db="EMBL/GenBank/DDBJ databases">
        <title>The Hungate 1000. A catalogue of reference genomes from the rumen microbiome.</title>
        <authorList>
            <person name="Kelly W."/>
        </authorList>
    </citation>
    <scope>NUCLEOTIDE SEQUENCE [LARGE SCALE GENOMIC DNA]</scope>
    <source>
        <strain evidence="4 5">SAb67</strain>
    </source>
</reference>
<dbReference type="PANTHER" id="PTHR43046">
    <property type="entry name" value="GDP-MANNOSE MANNOSYL HYDROLASE"/>
    <property type="match status" value="1"/>
</dbReference>